<gene>
    <name evidence="3" type="primary">opcA</name>
    <name evidence="3" type="ORF">GCM10009811_34060</name>
</gene>
<dbReference type="InterPro" id="IPR004555">
    <property type="entry name" value="G6PDH_assembly_OpcA"/>
</dbReference>
<dbReference type="Pfam" id="PF20171">
    <property type="entry name" value="OpcA_G6PD_C"/>
    <property type="match status" value="1"/>
</dbReference>
<organism evidence="3 4">
    <name type="scientific">Nostocoides veronense</name>
    <dbReference type="NCBI Taxonomy" id="330836"/>
    <lineage>
        <taxon>Bacteria</taxon>
        <taxon>Bacillati</taxon>
        <taxon>Actinomycetota</taxon>
        <taxon>Actinomycetes</taxon>
        <taxon>Micrococcales</taxon>
        <taxon>Intrasporangiaceae</taxon>
        <taxon>Nostocoides</taxon>
    </lineage>
</organism>
<feature type="domain" description="Glucose-6-phosphate dehydrogenase assembly protein OpcA C-terminal" evidence="2">
    <location>
        <begin position="166"/>
        <end position="296"/>
    </location>
</feature>
<dbReference type="EMBL" id="BAAAPO010000056">
    <property type="protein sequence ID" value="GAA1807831.1"/>
    <property type="molecule type" value="Genomic_DNA"/>
</dbReference>
<evidence type="ECO:0000313" key="3">
    <source>
        <dbReference type="EMBL" id="GAA1807831.1"/>
    </source>
</evidence>
<dbReference type="PANTHER" id="PTHR38658">
    <property type="entry name" value="OXPP CYCLE PROTEIN OPCA-RELATED"/>
    <property type="match status" value="1"/>
</dbReference>
<evidence type="ECO:0000313" key="4">
    <source>
        <dbReference type="Proteomes" id="UP001499938"/>
    </source>
</evidence>
<name>A0ABN2M349_9MICO</name>
<dbReference type="InterPro" id="IPR046802">
    <property type="entry name" value="OpcA_G6PD_C"/>
</dbReference>
<reference evidence="3 4" key="1">
    <citation type="journal article" date="2019" name="Int. J. Syst. Evol. Microbiol.">
        <title>The Global Catalogue of Microorganisms (GCM) 10K type strain sequencing project: providing services to taxonomists for standard genome sequencing and annotation.</title>
        <authorList>
            <consortium name="The Broad Institute Genomics Platform"/>
            <consortium name="The Broad Institute Genome Sequencing Center for Infectious Disease"/>
            <person name="Wu L."/>
            <person name="Ma J."/>
        </authorList>
    </citation>
    <scope>NUCLEOTIDE SEQUENCE [LARGE SCALE GENOMIC DNA]</scope>
    <source>
        <strain evidence="3 4">JCM 15592</strain>
    </source>
</reference>
<accession>A0ABN2M349</accession>
<proteinExistence type="predicted"/>
<dbReference type="Pfam" id="PF10128">
    <property type="entry name" value="OpcA_G6PD_assem"/>
    <property type="match status" value="1"/>
</dbReference>
<dbReference type="PANTHER" id="PTHR38658:SF1">
    <property type="entry name" value="OXPP CYCLE PROTEIN OPCA-RELATED"/>
    <property type="match status" value="1"/>
</dbReference>
<comment type="caution">
    <text evidence="3">The sequence shown here is derived from an EMBL/GenBank/DDBJ whole genome shotgun (WGS) entry which is preliminary data.</text>
</comment>
<keyword evidence="4" id="KW-1185">Reference proteome</keyword>
<dbReference type="InterPro" id="IPR046801">
    <property type="entry name" value="OpcA_G6PD_N"/>
</dbReference>
<dbReference type="Proteomes" id="UP001499938">
    <property type="component" value="Unassembled WGS sequence"/>
</dbReference>
<sequence length="311" mass="32767">MIVDLPSTNTVTVSKRLVSLRDDVGAMALGRVLTLVIPVDEDRVDSAIDIANDASRQHPCRVIALVSGNARGTARLDAQIRVGGDAGASEIVVLRMYGPLAKQGRAVAMPLLLADSPIVVWWPGDSPDDPHTDPLGALAQRRITDTAAAARPHAKLARLAKNYTDGDTDLAWTRVTLWRGRLAAALDQPPYESVTAATVVGAGDSPSAYLLAAWLGKSLRCPVSISSAKAGSGIVSVHLERASGPVDLVRPSGNLATLTQPAQPDRVVALPHRGDAECLADELRRLDADEVYAETLVRGLPNVARKNGAAT</sequence>
<dbReference type="RefSeq" id="WP_344088413.1">
    <property type="nucleotide sequence ID" value="NZ_BAAAPO010000056.1"/>
</dbReference>
<protein>
    <submittedName>
        <fullName evidence="3">Glucose-6-phosphate dehydrogenase assembly protein OpcA</fullName>
    </submittedName>
</protein>
<feature type="domain" description="Glucose-6-phosphate dehydrogenase assembly protein OpcA N-terminal" evidence="1">
    <location>
        <begin position="51"/>
        <end position="160"/>
    </location>
</feature>
<evidence type="ECO:0000259" key="2">
    <source>
        <dbReference type="Pfam" id="PF20171"/>
    </source>
</evidence>
<evidence type="ECO:0000259" key="1">
    <source>
        <dbReference type="Pfam" id="PF10128"/>
    </source>
</evidence>